<evidence type="ECO:0000313" key="3">
    <source>
        <dbReference type="EMBL" id="OAE35334.1"/>
    </source>
</evidence>
<name>A0A176WR75_MARPO</name>
<feature type="compositionally biased region" description="Polar residues" evidence="1">
    <location>
        <begin position="214"/>
        <end position="232"/>
    </location>
</feature>
<feature type="compositionally biased region" description="Polar residues" evidence="1">
    <location>
        <begin position="876"/>
        <end position="933"/>
    </location>
</feature>
<feature type="compositionally biased region" description="Polar residues" evidence="1">
    <location>
        <begin position="339"/>
        <end position="354"/>
    </location>
</feature>
<dbReference type="PANTHER" id="PTHR10378">
    <property type="entry name" value="LIM DOMAIN-BINDING PROTEIN"/>
    <property type="match status" value="1"/>
</dbReference>
<reference evidence="3 4" key="1">
    <citation type="submission" date="2016-03" db="EMBL/GenBank/DDBJ databases">
        <title>Mechanisms controlling the formation of the plant cell surface in tip-growing cells are functionally conserved among land plants.</title>
        <authorList>
            <person name="Honkanen S."/>
            <person name="Jones V.A."/>
            <person name="Morieri G."/>
            <person name="Champion C."/>
            <person name="Hetherington A.J."/>
            <person name="Kelly S."/>
            <person name="Saint-Marcoux D."/>
            <person name="Proust H."/>
            <person name="Prescott H."/>
            <person name="Dolan L."/>
        </authorList>
    </citation>
    <scope>NUCLEOTIDE SEQUENCE [LARGE SCALE GENOMIC DNA]</scope>
    <source>
        <strain evidence="4">cv. Tak-1 and cv. Tak-2</strain>
        <tissue evidence="3">Whole gametophyte</tissue>
    </source>
</reference>
<dbReference type="EMBL" id="AP019866">
    <property type="protein sequence ID" value="BBM97133.1"/>
    <property type="molecule type" value="Genomic_DNA"/>
</dbReference>
<dbReference type="Proteomes" id="UP001162541">
    <property type="component" value="Chromosome 1"/>
</dbReference>
<protein>
    <submittedName>
        <fullName evidence="3">Uncharacterized protein</fullName>
    </submittedName>
</protein>
<feature type="compositionally biased region" description="Polar residues" evidence="1">
    <location>
        <begin position="974"/>
        <end position="1005"/>
    </location>
</feature>
<dbReference type="AlphaFoldDB" id="A0A176WR75"/>
<evidence type="ECO:0000313" key="4">
    <source>
        <dbReference type="Proteomes" id="UP000077202"/>
    </source>
</evidence>
<feature type="region of interest" description="Disordered" evidence="1">
    <location>
        <begin position="181"/>
        <end position="200"/>
    </location>
</feature>
<sequence length="1005" mass="108723">MSRFNGPAAMELCQQHSGGSISSISYGSQGALGGYVDLDGANSIPSPSSGGLGNLNTSLASNITADFGGSFLESSSQNSLNRALGSATVIPFSQSQTQSQTQAGSLIVADEWSGTSNGIPGTSNTQPQQQVVQSSSSHGLTQTPSGASGFNSTKQPHAQPQQQAFDSHQSTKLQGVQDMLANQPSNTEGDGSDLTFSHNRGVSSFLSPGFQSGNQLLSFSGTEKGKGQNQESGFMGGQSQNLQSGLLLQQNHSAADGQELNYHSSSIPSGTGRMEEPDLLKGVLDNLHKGNAHIGGVQGQLDAATSSLIQGQDAGNFAAKLHGGQASNQQLSYRGQLLSPQSSLHGQQPSNLQPHRTLGGQGQGGLYQSQLRNQSPQANGQQINYHRLLNTASHLSSLSGLSNAQAILHAQAGGSHLSQYQNQAHGVNQQLSFNQQSLQQSRQPQPGNQQLFHTVPTYQTGQQQNFQLQSGAANPRPHAQRALAEQIFAQMQPRMQSQISQNMKAGSRQSFQTAPTIPGANARELTDGSVRGSVNIASTCSHVLMQFVQEQRKRPADNNIGFWKKLVHNFFEPGATKRWCLTSYNSQPVGRHAQGLFPMEYWFCNLCQVQPGRGFESTMDMLPRLLKIQYDSGLLDELLFLDAAEERCVYSPSGVMCLEYPKAVHEAIFPELRVVRYGRLRVSFSSSFKMRTWEFCTQNHEEVVPRKNLIQQAHHLASLVNEYDAEDFDKSAENLTKHCNLFTATAKQLAAKLEAPIINDLGFSKRYVRCLQIAEVVNSMKDLMDYEWKLKCGAIASLATFPSTSKLRMESVITGLPTLSQVIDHITQCSYSGGPSPRQQSSTLSSPQMFTNVQNQGSTAISSSSPLSRIWDPSVSKLSSPSPRAQMDSRSVFNQMQPPTSQFNPLGSSQVHLGNVTGNSHGTSQFQYPSSSHLSQMQGQLPSSPSGQGHQSQGLYQAQLYQQLLAKQQMSQQPGQILSQSQSLNQTGQQSLPGTPQSEMSDMRS</sequence>
<evidence type="ECO:0000313" key="2">
    <source>
        <dbReference type="EMBL" id="BBM97133.1"/>
    </source>
</evidence>
<feature type="region of interest" description="Disordered" evidence="1">
    <location>
        <begin position="967"/>
        <end position="1005"/>
    </location>
</feature>
<dbReference type="EMBL" id="LVLJ01000189">
    <property type="protein sequence ID" value="OAE35334.1"/>
    <property type="molecule type" value="Genomic_DNA"/>
</dbReference>
<keyword evidence="4" id="KW-1185">Reference proteome</keyword>
<reference evidence="5" key="3">
    <citation type="journal article" date="2020" name="Curr. Biol.">
        <title>Chromatin organization in early land plants reveals an ancestral association between H3K27me3, transposons, and constitutive heterochromatin.</title>
        <authorList>
            <person name="Montgomery S.A."/>
            <person name="Tanizawa Y."/>
            <person name="Galik B."/>
            <person name="Wang N."/>
            <person name="Ito T."/>
            <person name="Mochizuki T."/>
            <person name="Akimcheva S."/>
            <person name="Bowman J.L."/>
            <person name="Cognat V."/>
            <person name="Marechal-Drouard L."/>
            <person name="Ekker H."/>
            <person name="Hong S.F."/>
            <person name="Kohchi T."/>
            <person name="Lin S.S."/>
            <person name="Liu L.D."/>
            <person name="Nakamura Y."/>
            <person name="Valeeva L.R."/>
            <person name="Shakirov E.V."/>
            <person name="Shippen D.E."/>
            <person name="Wei W.L."/>
            <person name="Yagura M."/>
            <person name="Yamaoka S."/>
            <person name="Yamato K.T."/>
            <person name="Liu C."/>
            <person name="Berger F."/>
        </authorList>
    </citation>
    <scope>NUCLEOTIDE SEQUENCE [LARGE SCALE GENOMIC DNA]</scope>
    <source>
        <strain evidence="5">Tak-1</strain>
    </source>
</reference>
<feature type="compositionally biased region" description="Polar residues" evidence="1">
    <location>
        <begin position="113"/>
        <end position="127"/>
    </location>
</feature>
<feature type="region of interest" description="Disordered" evidence="1">
    <location>
        <begin position="339"/>
        <end position="368"/>
    </location>
</feature>
<reference evidence="2" key="2">
    <citation type="journal article" date="2019" name="Curr. Biol.">
        <title>Chromatin organization in early land plants reveals an ancestral association between H3K27me3, transposons, and constitutive heterochromatin.</title>
        <authorList>
            <person name="Montgomery S.A."/>
            <person name="Tanizawa Y."/>
            <person name="Galik B."/>
            <person name="Wang N."/>
            <person name="Ito T."/>
            <person name="Mochizuki T."/>
            <person name="Akimcheva S."/>
            <person name="Bowman J."/>
            <person name="Cognat V."/>
            <person name="Drouard L."/>
            <person name="Ekker H."/>
            <person name="Houng S."/>
            <person name="Kohchi T."/>
            <person name="Lin S."/>
            <person name="Liu L.D."/>
            <person name="Nakamura Y."/>
            <person name="Valeeva L.R."/>
            <person name="Shakirov E.V."/>
            <person name="Shippen D.E."/>
            <person name="Wei W."/>
            <person name="Yagura M."/>
            <person name="Yamaoka S."/>
            <person name="Yamato K.T."/>
            <person name="Liu C."/>
            <person name="Berger F."/>
        </authorList>
    </citation>
    <scope>NUCLEOTIDE SEQUENCE [LARGE SCALE GENOMIC DNA]</scope>
    <source>
        <strain evidence="2">Tak-1</strain>
    </source>
</reference>
<feature type="compositionally biased region" description="Low complexity" evidence="1">
    <location>
        <begin position="128"/>
        <end position="137"/>
    </location>
</feature>
<feature type="region of interest" description="Disordered" evidence="1">
    <location>
        <begin position="854"/>
        <end position="953"/>
    </location>
</feature>
<accession>A0A176WR75</accession>
<feature type="region of interest" description="Disordered" evidence="1">
    <location>
        <begin position="214"/>
        <end position="239"/>
    </location>
</feature>
<evidence type="ECO:0000313" key="5">
    <source>
        <dbReference type="Proteomes" id="UP001162541"/>
    </source>
</evidence>
<gene>
    <name evidence="3" type="ORF">AXG93_4491s1140</name>
    <name evidence="2" type="ORF">Mp_1g03270</name>
</gene>
<feature type="compositionally biased region" description="Polar residues" evidence="1">
    <location>
        <begin position="854"/>
        <end position="867"/>
    </location>
</feature>
<organism evidence="3 4">
    <name type="scientific">Marchantia polymorpha subsp. ruderalis</name>
    <dbReference type="NCBI Taxonomy" id="1480154"/>
    <lineage>
        <taxon>Eukaryota</taxon>
        <taxon>Viridiplantae</taxon>
        <taxon>Streptophyta</taxon>
        <taxon>Embryophyta</taxon>
        <taxon>Marchantiophyta</taxon>
        <taxon>Marchantiopsida</taxon>
        <taxon>Marchantiidae</taxon>
        <taxon>Marchantiales</taxon>
        <taxon>Marchantiaceae</taxon>
        <taxon>Marchantia</taxon>
    </lineage>
</organism>
<feature type="compositionally biased region" description="Low complexity" evidence="1">
    <location>
        <begin position="934"/>
        <end position="953"/>
    </location>
</feature>
<proteinExistence type="predicted"/>
<dbReference type="Proteomes" id="UP000077202">
    <property type="component" value="Unassembled WGS sequence"/>
</dbReference>
<evidence type="ECO:0000256" key="1">
    <source>
        <dbReference type="SAM" id="MobiDB-lite"/>
    </source>
</evidence>
<feature type="region of interest" description="Disordered" evidence="1">
    <location>
        <begin position="112"/>
        <end position="172"/>
    </location>
</feature>
<dbReference type="Pfam" id="PF01803">
    <property type="entry name" value="LIM_bind"/>
    <property type="match status" value="1"/>
</dbReference>
<feature type="compositionally biased region" description="Polar residues" evidence="1">
    <location>
        <begin position="138"/>
        <end position="172"/>
    </location>
</feature>
<dbReference type="InterPro" id="IPR029005">
    <property type="entry name" value="LIM-bd/SEUSS"/>
</dbReference>